<dbReference type="GO" id="GO:0016811">
    <property type="term" value="F:hydrolase activity, acting on carbon-nitrogen (but not peptide) bonds, in linear amides"/>
    <property type="evidence" value="ECO:0007669"/>
    <property type="project" value="TreeGrafter"/>
</dbReference>
<dbReference type="AlphaFoldDB" id="H5SPG4"/>
<reference evidence="2" key="2">
    <citation type="journal article" date="2012" name="PLoS ONE">
        <title>A Deeply Branching Thermophilic Bacterium with an Ancient Acetyl-CoA Pathway Dominates a Subsurface Ecosystem.</title>
        <authorList>
            <person name="Takami H."/>
            <person name="Noguchi H."/>
            <person name="Takaki Y."/>
            <person name="Uchiyama I."/>
            <person name="Toyoda A."/>
            <person name="Nishi S."/>
            <person name="Chee G.-J."/>
            <person name="Arai W."/>
            <person name="Nunoura T."/>
            <person name="Itoh T."/>
            <person name="Hattori M."/>
            <person name="Takai K."/>
        </authorList>
    </citation>
    <scope>NUCLEOTIDE SEQUENCE</scope>
</reference>
<proteinExistence type="predicted"/>
<dbReference type="EMBL" id="AP011792">
    <property type="protein sequence ID" value="BAL58050.1"/>
    <property type="molecule type" value="Genomic_DNA"/>
</dbReference>
<dbReference type="PANTHER" id="PTHR12993">
    <property type="entry name" value="N-ACETYLGLUCOSAMINYL-PHOSPHATIDYLINOSITOL DE-N-ACETYLASE-RELATED"/>
    <property type="match status" value="1"/>
</dbReference>
<dbReference type="InterPro" id="IPR024078">
    <property type="entry name" value="LmbE-like_dom_sf"/>
</dbReference>
<evidence type="ECO:0000313" key="1">
    <source>
        <dbReference type="EMBL" id="BAL57232.1"/>
    </source>
</evidence>
<protein>
    <submittedName>
        <fullName evidence="2">Hypothetical conserved protein</fullName>
    </submittedName>
</protein>
<sequence length="217" mass="24951">MHFSGQRVLFIGAHPDDIELGCGALIHHIARSRKSEILCVTLSDNQKNPALKNLIQEMYASMEVLGVPPERILLGKFTTRHFHETRQELLDYLVHLRRDFQPEIVFVHSRQDIHQDHNIVTEEALRAFRGTTLFGFEIIRSSYGFFPQIFLEVDEEDVQAKVEALACYETYAEKNYFDPEVIRATLKRNGAISERAYAEGFDLLRLIGRFAADAAEK</sequence>
<dbReference type="PANTHER" id="PTHR12993:SF11">
    <property type="entry name" value="N-ACETYLGLUCOSAMINYL-PHOSPHATIDYLINOSITOL DE-N-ACETYLASE"/>
    <property type="match status" value="1"/>
</dbReference>
<dbReference type="Pfam" id="PF02585">
    <property type="entry name" value="PIG-L"/>
    <property type="match status" value="1"/>
</dbReference>
<dbReference type="SUPFAM" id="SSF102588">
    <property type="entry name" value="LmbE-like"/>
    <property type="match status" value="1"/>
</dbReference>
<name>H5SPG4_9CHLR</name>
<organism evidence="2">
    <name type="scientific">uncultured Chloroflexota bacterium</name>
    <dbReference type="NCBI Taxonomy" id="166587"/>
    <lineage>
        <taxon>Bacteria</taxon>
        <taxon>Bacillati</taxon>
        <taxon>Chloroflexota</taxon>
        <taxon>environmental samples</taxon>
    </lineage>
</organism>
<accession>H5SPG4</accession>
<dbReference type="Gene3D" id="3.40.50.10320">
    <property type="entry name" value="LmbE-like"/>
    <property type="match status" value="1"/>
</dbReference>
<gene>
    <name evidence="1" type="ORF">HGMM_F48D12C31</name>
    <name evidence="2" type="ORF">HGMM_F54B02C15</name>
</gene>
<dbReference type="InterPro" id="IPR003737">
    <property type="entry name" value="GlcNAc_PI_deacetylase-related"/>
</dbReference>
<evidence type="ECO:0000313" key="2">
    <source>
        <dbReference type="EMBL" id="BAL58050.1"/>
    </source>
</evidence>
<reference evidence="2" key="1">
    <citation type="journal article" date="2005" name="Environ. Microbiol.">
        <title>Genetic and functional properties of uncultivated thermophilic crenarchaeotes from a subsurface gold mine as revealed by analysis of genome fragments.</title>
        <authorList>
            <person name="Nunoura T."/>
            <person name="Hirayama H."/>
            <person name="Takami H."/>
            <person name="Oida H."/>
            <person name="Nishi S."/>
            <person name="Shimamura S."/>
            <person name="Suzuki Y."/>
            <person name="Inagaki F."/>
            <person name="Takai K."/>
            <person name="Nealson K.H."/>
            <person name="Horikoshi K."/>
        </authorList>
    </citation>
    <scope>NUCLEOTIDE SEQUENCE</scope>
</reference>
<dbReference type="EMBL" id="AP011770">
    <property type="protein sequence ID" value="BAL57232.1"/>
    <property type="molecule type" value="Genomic_DNA"/>
</dbReference>